<dbReference type="EMBL" id="KB822723">
    <property type="protein sequence ID" value="ETN38023.1"/>
    <property type="molecule type" value="Genomic_DNA"/>
</dbReference>
<feature type="transmembrane region" description="Helical" evidence="7">
    <location>
        <begin position="291"/>
        <end position="314"/>
    </location>
</feature>
<dbReference type="PROSITE" id="PS50922">
    <property type="entry name" value="TLC"/>
    <property type="match status" value="1"/>
</dbReference>
<evidence type="ECO:0000313" key="10">
    <source>
        <dbReference type="Proteomes" id="UP000030752"/>
    </source>
</evidence>
<sequence length="391" mass="44903">MLDPLPPPPAWLQTAITPLAEAVQLPTLPYHIHEVLFAYLLYQTIESVVSPYFSTLFFPNIYRKLPRRTRINWDVHVVSLVQSCLINTMALWVMFNDEERRDMRHSPVERVYGYTSASGLIQAFATGYFLWDLIVSTRHFSIFGIGIWFHAVSALSVFAFGFRPFVNYYGPVFILYELSTPFLNVHWFCDKLNMTGGQLQWYNGITLLVTFFGSRLCWGTYQSVRVFQDVWQILYHYPHVQHAGASLRDVHDSPSSSIFVPRDGQLCMGRQSCIAAQSEVMKFAHAGTPAIPLWLGLVYLTSNIILHTLNFFWFGRMIETVRKRFDDKPSAQSEKIKRRQSIIEEMADELDQGEISGYGVPTPHVEKSQKDSLTTALPDAGTEISKRRRDL</sequence>
<dbReference type="OrthoDB" id="10266980at2759"/>
<keyword evidence="3 7" id="KW-1133">Transmembrane helix</keyword>
<dbReference type="STRING" id="1220924.W2RQN6"/>
<dbReference type="SMART" id="SM00724">
    <property type="entry name" value="TLC"/>
    <property type="match status" value="1"/>
</dbReference>
<evidence type="ECO:0000259" key="8">
    <source>
        <dbReference type="PROSITE" id="PS50922"/>
    </source>
</evidence>
<proteinExistence type="predicted"/>
<dbReference type="GeneID" id="19974985"/>
<comment type="subcellular location">
    <subcellularLocation>
        <location evidence="1">Membrane</location>
        <topology evidence="1">Multi-pass membrane protein</topology>
    </subcellularLocation>
</comment>
<dbReference type="GO" id="GO:0055088">
    <property type="term" value="P:lipid homeostasis"/>
    <property type="evidence" value="ECO:0007669"/>
    <property type="project" value="TreeGrafter"/>
</dbReference>
<gene>
    <name evidence="9" type="ORF">HMPREF1541_07646</name>
</gene>
<name>W2RQN6_CYPE1</name>
<feature type="transmembrane region" description="Helical" evidence="7">
    <location>
        <begin position="111"/>
        <end position="130"/>
    </location>
</feature>
<keyword evidence="2 5" id="KW-0812">Transmembrane</keyword>
<dbReference type="eggNOG" id="KOG4561">
    <property type="taxonomic scope" value="Eukaryota"/>
</dbReference>
<dbReference type="InParanoid" id="W2RQN6"/>
<protein>
    <recommendedName>
        <fullName evidence="8">TLC domain-containing protein</fullName>
    </recommendedName>
</protein>
<dbReference type="GO" id="GO:0016020">
    <property type="term" value="C:membrane"/>
    <property type="evidence" value="ECO:0007669"/>
    <property type="project" value="UniProtKB-SubCell"/>
</dbReference>
<dbReference type="HOGENOM" id="CLU_034597_0_1_1"/>
<reference evidence="9 10" key="1">
    <citation type="submission" date="2013-03" db="EMBL/GenBank/DDBJ databases">
        <title>The Genome Sequence of Phialophora europaea CBS 101466.</title>
        <authorList>
            <consortium name="The Broad Institute Genomics Platform"/>
            <person name="Cuomo C."/>
            <person name="de Hoog S."/>
            <person name="Gorbushina A."/>
            <person name="Walker B."/>
            <person name="Young S.K."/>
            <person name="Zeng Q."/>
            <person name="Gargeya S."/>
            <person name="Fitzgerald M."/>
            <person name="Haas B."/>
            <person name="Abouelleil A."/>
            <person name="Allen A.W."/>
            <person name="Alvarado L."/>
            <person name="Arachchi H.M."/>
            <person name="Berlin A.M."/>
            <person name="Chapman S.B."/>
            <person name="Gainer-Dewar J."/>
            <person name="Goldberg J."/>
            <person name="Griggs A."/>
            <person name="Gujja S."/>
            <person name="Hansen M."/>
            <person name="Howarth C."/>
            <person name="Imamovic A."/>
            <person name="Ireland A."/>
            <person name="Larimer J."/>
            <person name="McCowan C."/>
            <person name="Murphy C."/>
            <person name="Pearson M."/>
            <person name="Poon T.W."/>
            <person name="Priest M."/>
            <person name="Roberts A."/>
            <person name="Saif S."/>
            <person name="Shea T."/>
            <person name="Sisk P."/>
            <person name="Sykes S."/>
            <person name="Wortman J."/>
            <person name="Nusbaum C."/>
            <person name="Birren B."/>
        </authorList>
    </citation>
    <scope>NUCLEOTIDE SEQUENCE [LARGE SCALE GENOMIC DNA]</scope>
    <source>
        <strain evidence="9 10">CBS 101466</strain>
    </source>
</reference>
<dbReference type="AlphaFoldDB" id="W2RQN6"/>
<evidence type="ECO:0000256" key="4">
    <source>
        <dbReference type="ARBA" id="ARBA00023136"/>
    </source>
</evidence>
<evidence type="ECO:0000256" key="6">
    <source>
        <dbReference type="SAM" id="MobiDB-lite"/>
    </source>
</evidence>
<dbReference type="GO" id="GO:0005783">
    <property type="term" value="C:endoplasmic reticulum"/>
    <property type="evidence" value="ECO:0007669"/>
    <property type="project" value="TreeGrafter"/>
</dbReference>
<feature type="transmembrane region" description="Helical" evidence="7">
    <location>
        <begin position="36"/>
        <end position="61"/>
    </location>
</feature>
<evidence type="ECO:0000256" key="7">
    <source>
        <dbReference type="SAM" id="Phobius"/>
    </source>
</evidence>
<evidence type="ECO:0000313" key="9">
    <source>
        <dbReference type="EMBL" id="ETN38023.1"/>
    </source>
</evidence>
<organism evidence="9 10">
    <name type="scientific">Cyphellophora europaea (strain CBS 101466)</name>
    <name type="common">Phialophora europaea</name>
    <dbReference type="NCBI Taxonomy" id="1220924"/>
    <lineage>
        <taxon>Eukaryota</taxon>
        <taxon>Fungi</taxon>
        <taxon>Dikarya</taxon>
        <taxon>Ascomycota</taxon>
        <taxon>Pezizomycotina</taxon>
        <taxon>Eurotiomycetes</taxon>
        <taxon>Chaetothyriomycetidae</taxon>
        <taxon>Chaetothyriales</taxon>
        <taxon>Cyphellophoraceae</taxon>
        <taxon>Cyphellophora</taxon>
    </lineage>
</organism>
<feature type="domain" description="TLC" evidence="8">
    <location>
        <begin position="68"/>
        <end position="326"/>
    </location>
</feature>
<feature type="transmembrane region" description="Helical" evidence="7">
    <location>
        <begin position="142"/>
        <end position="162"/>
    </location>
</feature>
<accession>W2RQN6</accession>
<evidence type="ECO:0000256" key="3">
    <source>
        <dbReference type="ARBA" id="ARBA00022989"/>
    </source>
</evidence>
<dbReference type="PANTHER" id="PTHR13439">
    <property type="entry name" value="CT120 PROTEIN"/>
    <property type="match status" value="1"/>
</dbReference>
<feature type="transmembrane region" description="Helical" evidence="7">
    <location>
        <begin position="73"/>
        <end position="95"/>
    </location>
</feature>
<evidence type="ECO:0000256" key="1">
    <source>
        <dbReference type="ARBA" id="ARBA00004141"/>
    </source>
</evidence>
<feature type="region of interest" description="Disordered" evidence="6">
    <location>
        <begin position="353"/>
        <end position="391"/>
    </location>
</feature>
<dbReference type="Proteomes" id="UP000030752">
    <property type="component" value="Unassembled WGS sequence"/>
</dbReference>
<keyword evidence="4 5" id="KW-0472">Membrane</keyword>
<feature type="transmembrane region" description="Helical" evidence="7">
    <location>
        <begin position="201"/>
        <end position="221"/>
    </location>
</feature>
<dbReference type="VEuPathDB" id="FungiDB:HMPREF1541_07646"/>
<evidence type="ECO:0000256" key="5">
    <source>
        <dbReference type="PROSITE-ProRule" id="PRU00205"/>
    </source>
</evidence>
<feature type="transmembrane region" description="Helical" evidence="7">
    <location>
        <begin position="168"/>
        <end position="189"/>
    </location>
</feature>
<dbReference type="RefSeq" id="XP_008720192.1">
    <property type="nucleotide sequence ID" value="XM_008721970.1"/>
</dbReference>
<dbReference type="Pfam" id="PF03798">
    <property type="entry name" value="TRAM_LAG1_CLN8"/>
    <property type="match status" value="1"/>
</dbReference>
<dbReference type="InterPro" id="IPR050846">
    <property type="entry name" value="TLCD"/>
</dbReference>
<dbReference type="FunCoup" id="W2RQN6">
    <property type="interactions" value="82"/>
</dbReference>
<keyword evidence="10" id="KW-1185">Reference proteome</keyword>
<dbReference type="PANTHER" id="PTHR13439:SF0">
    <property type="entry name" value="TOPOISOMERASE I DAMAGE AFFECTED PROTEIN 4"/>
    <property type="match status" value="1"/>
</dbReference>
<evidence type="ECO:0000256" key="2">
    <source>
        <dbReference type="ARBA" id="ARBA00022692"/>
    </source>
</evidence>
<dbReference type="InterPro" id="IPR006634">
    <property type="entry name" value="TLC-dom"/>
</dbReference>